<dbReference type="EMBL" id="CM047900">
    <property type="protein sequence ID" value="KAJ0099655.1"/>
    <property type="molecule type" value="Genomic_DNA"/>
</dbReference>
<organism evidence="1 2">
    <name type="scientific">Pistacia atlantica</name>
    <dbReference type="NCBI Taxonomy" id="434234"/>
    <lineage>
        <taxon>Eukaryota</taxon>
        <taxon>Viridiplantae</taxon>
        <taxon>Streptophyta</taxon>
        <taxon>Embryophyta</taxon>
        <taxon>Tracheophyta</taxon>
        <taxon>Spermatophyta</taxon>
        <taxon>Magnoliopsida</taxon>
        <taxon>eudicotyledons</taxon>
        <taxon>Gunneridae</taxon>
        <taxon>Pentapetalae</taxon>
        <taxon>rosids</taxon>
        <taxon>malvids</taxon>
        <taxon>Sapindales</taxon>
        <taxon>Anacardiaceae</taxon>
        <taxon>Pistacia</taxon>
    </lineage>
</organism>
<accession>A0ACC1BL41</accession>
<gene>
    <name evidence="1" type="ORF">Patl1_20361</name>
</gene>
<protein>
    <submittedName>
        <fullName evidence="1">Uncharacterized protein</fullName>
    </submittedName>
</protein>
<evidence type="ECO:0000313" key="2">
    <source>
        <dbReference type="Proteomes" id="UP001164250"/>
    </source>
</evidence>
<keyword evidence="2" id="KW-1185">Reference proteome</keyword>
<proteinExistence type="predicted"/>
<sequence>MTEKDKKPCFSKTKETQPNSRFYNYTLFIFISLTTWFLVLFLYLPPTVPTNSKQQNTHSLHKTKNLNSINNENYSHTPFSVYIYNLPPQFNFDLLKNCSHLNIYSNMCPHVANQGLGQPLPDMATDLGLGSDSGHAPWFATHQFLAEMIFHARMENHLFRTWDPSRATLFYVPFYGGLHASSKFSETNHTVRDELAVRLEDFLRSQPWWDRHQGKDHFMVLGRTSWDFMRTPGGSDFGANYLLNLPRVRKMSVMTVERHLWKGSNQHGIPYPSYFHPSTSQQMLTWQQKMRQLRRPHLFTFIGAPRKGVGKAAIRKELIRQCGESTRCNLVACINTEGSSKCYKPSEVIKAMSSSEFCLQAPGDSFTRRSTFDSVLAGCIPVFFSPHTAYTQYGWFLPADGEEYSVYIDGEKGNVRVKIEEELLKIPRERVERMRNKVIDLIPRVTYKHPNASDDDAEFKDAVDVTIAALAKHVQTIILGGKNKSNNNQIL</sequence>
<name>A0ACC1BL41_9ROSI</name>
<comment type="caution">
    <text evidence="1">The sequence shown here is derived from an EMBL/GenBank/DDBJ whole genome shotgun (WGS) entry which is preliminary data.</text>
</comment>
<evidence type="ECO:0000313" key="1">
    <source>
        <dbReference type="EMBL" id="KAJ0099655.1"/>
    </source>
</evidence>
<dbReference type="Proteomes" id="UP001164250">
    <property type="component" value="Chromosome 4"/>
</dbReference>
<reference evidence="2" key="1">
    <citation type="journal article" date="2023" name="G3 (Bethesda)">
        <title>Genome assembly and association tests identify interacting loci associated with vigor, precocity, and sex in interspecific pistachio rootstocks.</title>
        <authorList>
            <person name="Palmer W."/>
            <person name="Jacygrad E."/>
            <person name="Sagayaradj S."/>
            <person name="Cavanaugh K."/>
            <person name="Han R."/>
            <person name="Bertier L."/>
            <person name="Beede B."/>
            <person name="Kafkas S."/>
            <person name="Golino D."/>
            <person name="Preece J."/>
            <person name="Michelmore R."/>
        </authorList>
    </citation>
    <scope>NUCLEOTIDE SEQUENCE [LARGE SCALE GENOMIC DNA]</scope>
</reference>